<keyword evidence="3" id="KW-0472">Membrane</keyword>
<name>A0ABV1E1P9_9FIRM</name>
<feature type="transmembrane region" description="Helical" evidence="3">
    <location>
        <begin position="72"/>
        <end position="92"/>
    </location>
</feature>
<dbReference type="Proteomes" id="UP001489509">
    <property type="component" value="Unassembled WGS sequence"/>
</dbReference>
<evidence type="ECO:0000259" key="4">
    <source>
        <dbReference type="Pfam" id="PF13490"/>
    </source>
</evidence>
<organism evidence="5 6">
    <name type="scientific">Solibaculum intestinale</name>
    <dbReference type="NCBI Taxonomy" id="3133165"/>
    <lineage>
        <taxon>Bacteria</taxon>
        <taxon>Bacillati</taxon>
        <taxon>Bacillota</taxon>
        <taxon>Clostridia</taxon>
        <taxon>Eubacteriales</taxon>
        <taxon>Oscillospiraceae</taxon>
        <taxon>Solibaculum</taxon>
    </lineage>
</organism>
<comment type="caution">
    <text evidence="5">The sequence shown here is derived from an EMBL/GenBank/DDBJ whole genome shotgun (WGS) entry which is preliminary data.</text>
</comment>
<keyword evidence="3" id="KW-0812">Transmembrane</keyword>
<dbReference type="InterPro" id="IPR041916">
    <property type="entry name" value="Anti_sigma_zinc_sf"/>
</dbReference>
<evidence type="ECO:0000313" key="6">
    <source>
        <dbReference type="Proteomes" id="UP001489509"/>
    </source>
</evidence>
<evidence type="ECO:0000256" key="1">
    <source>
        <dbReference type="ARBA" id="ARBA00024353"/>
    </source>
</evidence>
<comment type="similarity">
    <text evidence="1">Belongs to the zinc-associated anti-sigma factor (ZAS) superfamily. Anti-sigma-W factor family.</text>
</comment>
<feature type="domain" description="Putative zinc-finger" evidence="4">
    <location>
        <begin position="5"/>
        <end position="39"/>
    </location>
</feature>
<evidence type="ECO:0000256" key="2">
    <source>
        <dbReference type="ARBA" id="ARBA00024438"/>
    </source>
</evidence>
<accession>A0ABV1E1P9</accession>
<dbReference type="RefSeq" id="WP_349220173.1">
    <property type="nucleotide sequence ID" value="NZ_JBBMFD010000019.1"/>
</dbReference>
<protein>
    <recommendedName>
        <fullName evidence="2">Anti-sigma-W factor RsiW</fullName>
    </recommendedName>
</protein>
<gene>
    <name evidence="5" type="ORF">WMO26_10295</name>
</gene>
<proteinExistence type="inferred from homology"/>
<evidence type="ECO:0000313" key="5">
    <source>
        <dbReference type="EMBL" id="MEQ2441215.1"/>
    </source>
</evidence>
<evidence type="ECO:0000256" key="3">
    <source>
        <dbReference type="SAM" id="Phobius"/>
    </source>
</evidence>
<sequence length="279" mass="32392">MSYPCNIIQDLLPSYVDGLCSAQSQQAVEEHVRGCEPCRQMLDAMQAKEYELPDPAQNLKKKRPFQKLRNRVLSLIMAVVLVCGSVSVFFLYNQNFYYQYLHWGDRVHINLTVNDIDASVPIEECVAFSYAYIGDDLDAPIKIREILRRYTSNLSDALPMDYTSTYGYEWVPLTLDRTGDHSFSTSFPGGEKGYYMIRVDVKPPLYDYIFPNLPNPDPNWKGVIFTYDIFNLDGWETWDYDLIMQMEYYETNCSVQISDQFTTCSSSGTYTSKWKHNIR</sequence>
<dbReference type="InterPro" id="IPR027383">
    <property type="entry name" value="Znf_put"/>
</dbReference>
<reference evidence="5 6" key="1">
    <citation type="submission" date="2024-03" db="EMBL/GenBank/DDBJ databases">
        <title>Human intestinal bacterial collection.</title>
        <authorList>
            <person name="Pauvert C."/>
            <person name="Hitch T.C.A."/>
            <person name="Clavel T."/>
        </authorList>
    </citation>
    <scope>NUCLEOTIDE SEQUENCE [LARGE SCALE GENOMIC DNA]</scope>
    <source>
        <strain evidence="5 6">CLA-JM-H44</strain>
    </source>
</reference>
<dbReference type="EMBL" id="JBBMFD010000019">
    <property type="protein sequence ID" value="MEQ2441215.1"/>
    <property type="molecule type" value="Genomic_DNA"/>
</dbReference>
<dbReference type="Pfam" id="PF13490">
    <property type="entry name" value="zf-HC2"/>
    <property type="match status" value="1"/>
</dbReference>
<dbReference type="Gene3D" id="1.10.10.1320">
    <property type="entry name" value="Anti-sigma factor, zinc-finger domain"/>
    <property type="match status" value="1"/>
</dbReference>
<keyword evidence="6" id="KW-1185">Reference proteome</keyword>
<keyword evidence="3" id="KW-1133">Transmembrane helix</keyword>